<dbReference type="EMBL" id="QUMU01000013">
    <property type="protein sequence ID" value="REG25058.1"/>
    <property type="molecule type" value="Genomic_DNA"/>
</dbReference>
<sequence length="721" mass="79897">MSRIKHNRFLALSWFAGVTLWLTGCLAGPGELEQTGEPELFQESARELAPAITLPLEVLGAEGVTKSVTVELTAQDAQQPLRLWLQVHNLSYADKGSVRFNSGAWLPLSNTTVTVEGLGKNYGGIGGAFSTLKLNLSVPAGALVSGSNQLAFRFNTSNGRSIGYRVLKLNLLRADGSRVLPDSLFVQEDPNTWKPPLTDAFSIAEGQKLWRTRQLVRSYKNTTAIRARCADCHAQDGRDLKYFNYSNASIIERSKFHGLSELEGQRVASYIRSLPVANPGRPWNPPYQPGPGLDSKPIEQWAAGAGVDAVLEQNRDMLRYIFPAGITKEAISTARNLSAREVPIFFQLPDWNHWLPGIHPKDAWGDAFVNDRLNMAYNGEGTATPTESMRQLAARVKAGGYTNYRSLLYYPNGKWNLHLFEFLSPRFPSTTNGLTAEYSQKVYSTALWHVVKTWEVMQEFGLEDKARLVHPSSRDVRAWMSNSTFDASPNLLKLPPTNTGIQDNSSFMFTYFSMGWYQLSLILFNGNHSDGADRSAQRPLDWGYVPGAIKGLSRTPGGTTPVQGLLTLYLAKGMQTADNTLKPNAPYGAGWSPRTSADLSRFVVTDLMPGWSDITPAERTAILQVFLSTWWDKTRQYSVPDWLNGGGATTTEVINGFYDGTLGNRLYFMLPRFKYHGVDATLVNTIADWAKTVWPQGNWALVKSATCAPYGPYIQCTSDVT</sequence>
<evidence type="ECO:0000313" key="1">
    <source>
        <dbReference type="EMBL" id="AKJ02932.1"/>
    </source>
</evidence>
<keyword evidence="4" id="KW-1185">Reference proteome</keyword>
<dbReference type="KEGG" id="age:AA314_04558"/>
<evidence type="ECO:0000313" key="2">
    <source>
        <dbReference type="EMBL" id="REG25058.1"/>
    </source>
</evidence>
<proteinExistence type="predicted"/>
<evidence type="ECO:0000313" key="3">
    <source>
        <dbReference type="Proteomes" id="UP000035579"/>
    </source>
</evidence>
<dbReference type="Proteomes" id="UP000256345">
    <property type="component" value="Unassembled WGS sequence"/>
</dbReference>
<protein>
    <submittedName>
        <fullName evidence="1">Cellulase</fullName>
    </submittedName>
</protein>
<name>A0AAC8Q8C4_9BACT</name>
<evidence type="ECO:0000313" key="4">
    <source>
        <dbReference type="Proteomes" id="UP000256345"/>
    </source>
</evidence>
<dbReference type="AlphaFoldDB" id="A0AAC8Q8C4"/>
<dbReference type="EMBL" id="CP011509">
    <property type="protein sequence ID" value="AKJ02932.1"/>
    <property type="molecule type" value="Genomic_DNA"/>
</dbReference>
<reference evidence="1 3" key="1">
    <citation type="submission" date="2015-05" db="EMBL/GenBank/DDBJ databases">
        <title>Genome assembly of Archangium gephyra DSM 2261.</title>
        <authorList>
            <person name="Sharma G."/>
            <person name="Subramanian S."/>
        </authorList>
    </citation>
    <scope>NUCLEOTIDE SEQUENCE [LARGE SCALE GENOMIC DNA]</scope>
    <source>
        <strain evidence="1 3">DSM 2261</strain>
    </source>
</reference>
<organism evidence="1 3">
    <name type="scientific">Archangium gephyra</name>
    <dbReference type="NCBI Taxonomy" id="48"/>
    <lineage>
        <taxon>Bacteria</taxon>
        <taxon>Pseudomonadati</taxon>
        <taxon>Myxococcota</taxon>
        <taxon>Myxococcia</taxon>
        <taxon>Myxococcales</taxon>
        <taxon>Cystobacterineae</taxon>
        <taxon>Archangiaceae</taxon>
        <taxon>Archangium</taxon>
    </lineage>
</organism>
<dbReference type="RefSeq" id="WP_047857132.1">
    <property type="nucleotide sequence ID" value="NZ_CP011509.1"/>
</dbReference>
<dbReference type="Proteomes" id="UP000035579">
    <property type="component" value="Chromosome"/>
</dbReference>
<gene>
    <name evidence="1" type="ORF">AA314_04558</name>
    <name evidence="2" type="ORF">ATI61_113122</name>
</gene>
<accession>A0AAC8Q8C4</accession>
<dbReference type="PROSITE" id="PS51257">
    <property type="entry name" value="PROKAR_LIPOPROTEIN"/>
    <property type="match status" value="1"/>
</dbReference>
<reference evidence="2 4" key="2">
    <citation type="submission" date="2018-08" db="EMBL/GenBank/DDBJ databases">
        <title>Genomic Encyclopedia of Archaeal and Bacterial Type Strains, Phase II (KMG-II): from individual species to whole genera.</title>
        <authorList>
            <person name="Goeker M."/>
        </authorList>
    </citation>
    <scope>NUCLEOTIDE SEQUENCE [LARGE SCALE GENOMIC DNA]</scope>
    <source>
        <strain evidence="2 4">DSM 2261</strain>
    </source>
</reference>